<feature type="transmembrane region" description="Helical" evidence="1">
    <location>
        <begin position="12"/>
        <end position="43"/>
    </location>
</feature>
<keyword evidence="1" id="KW-0472">Membrane</keyword>
<accession>A0A3N5BG48</accession>
<keyword evidence="1" id="KW-0812">Transmembrane</keyword>
<keyword evidence="1" id="KW-1133">Transmembrane helix</keyword>
<evidence type="ECO:0000313" key="3">
    <source>
        <dbReference type="Proteomes" id="UP000277108"/>
    </source>
</evidence>
<dbReference type="EMBL" id="RKRK01000003">
    <property type="protein sequence ID" value="RPF56487.1"/>
    <property type="molecule type" value="Genomic_DNA"/>
</dbReference>
<evidence type="ECO:0000313" key="2">
    <source>
        <dbReference type="EMBL" id="RPF56487.1"/>
    </source>
</evidence>
<organism evidence="2 3">
    <name type="scientific">Abyssicoccus albus</name>
    <dbReference type="NCBI Taxonomy" id="1817405"/>
    <lineage>
        <taxon>Bacteria</taxon>
        <taxon>Bacillati</taxon>
        <taxon>Bacillota</taxon>
        <taxon>Bacilli</taxon>
        <taxon>Bacillales</taxon>
        <taxon>Abyssicoccaceae</taxon>
    </lineage>
</organism>
<evidence type="ECO:0000256" key="1">
    <source>
        <dbReference type="SAM" id="Phobius"/>
    </source>
</evidence>
<dbReference type="Proteomes" id="UP000277108">
    <property type="component" value="Unassembled WGS sequence"/>
</dbReference>
<protein>
    <submittedName>
        <fullName evidence="2">Putative membrane protein</fullName>
    </submittedName>
</protein>
<feature type="transmembrane region" description="Helical" evidence="1">
    <location>
        <begin position="124"/>
        <end position="150"/>
    </location>
</feature>
<name>A0A3N5BG48_9BACL</name>
<comment type="caution">
    <text evidence="2">The sequence shown here is derived from an EMBL/GenBank/DDBJ whole genome shotgun (WGS) entry which is preliminary data.</text>
</comment>
<proteinExistence type="predicted"/>
<reference evidence="2 3" key="1">
    <citation type="submission" date="2018-11" db="EMBL/GenBank/DDBJ databases">
        <title>Genomic Encyclopedia of Type Strains, Phase IV (KMG-IV): sequencing the most valuable type-strain genomes for metagenomic binning, comparative biology and taxonomic classification.</title>
        <authorList>
            <person name="Goeker M."/>
        </authorList>
    </citation>
    <scope>NUCLEOTIDE SEQUENCE [LARGE SCALE GENOMIC DNA]</scope>
    <source>
        <strain evidence="2 3">DSM 29158</strain>
    </source>
</reference>
<feature type="transmembrane region" description="Helical" evidence="1">
    <location>
        <begin position="55"/>
        <end position="81"/>
    </location>
</feature>
<feature type="transmembrane region" description="Helical" evidence="1">
    <location>
        <begin position="228"/>
        <end position="249"/>
    </location>
</feature>
<feature type="transmembrane region" description="Helical" evidence="1">
    <location>
        <begin position="255"/>
        <end position="278"/>
    </location>
</feature>
<keyword evidence="3" id="KW-1185">Reference proteome</keyword>
<sequence length="322" mass="36532">MQQAKGQHGKVILFSMVMFIVAMVLTFMISMITMLIFGGVVSAVFAGGEPTPGKIFLAIVLYIILLFVLGIISILIITPLFTGLYHWMIKAGRGEQITFKDGFIAFKDKDHFIKLIKLGLFNFAWSNILIMALVALFFLIAMIFIALGATLLPSSNDVGAGIFLFILFYIIAYILYIIVICLVSLVVFMTQAIYLENYNMPTIEKVKTAFKTTFKGKVGIWSLLIKNILFIIAYSIVTVILYVVMIFLFAQENAFTSLLAFIILILLFLMFCLFSYFIMGSLVSFYHHNKQNQPISRHSNNEHQDAEKIYKDDYHSIDRFDG</sequence>
<feature type="transmembrane region" description="Helical" evidence="1">
    <location>
        <begin position="162"/>
        <end position="195"/>
    </location>
</feature>
<gene>
    <name evidence="2" type="ORF">EDD62_1123</name>
</gene>
<dbReference type="RefSeq" id="WP_123807864.1">
    <property type="nucleotide sequence ID" value="NZ_RKRK01000003.1"/>
</dbReference>
<dbReference type="AlphaFoldDB" id="A0A3N5BG48"/>